<evidence type="ECO:0000313" key="1">
    <source>
        <dbReference type="EMBL" id="CAB4781815.1"/>
    </source>
</evidence>
<name>A0A6J7D4N2_9ZZZZ</name>
<sequence length="92" mass="10894">MSQFSPTEPAEIENPVGHVQVIYLGPVAPHWECRMVFGEPEQIQAFVDRVDARLRLLPPHDPQFRRNRERVNRDAEREQLKIEWDLGYNENE</sequence>
<accession>A0A6J7D4N2</accession>
<proteinExistence type="predicted"/>
<protein>
    <submittedName>
        <fullName evidence="2">Unannotated protein</fullName>
    </submittedName>
</protein>
<gene>
    <name evidence="1" type="ORF">UFOPK2958_00592</name>
    <name evidence="2" type="ORF">UFOPK3381_00421</name>
</gene>
<dbReference type="EMBL" id="CAFAAB010000052">
    <property type="protein sequence ID" value="CAB4781815.1"/>
    <property type="molecule type" value="Genomic_DNA"/>
</dbReference>
<evidence type="ECO:0000313" key="2">
    <source>
        <dbReference type="EMBL" id="CAB4864078.1"/>
    </source>
</evidence>
<dbReference type="AlphaFoldDB" id="A0A6J7D4N2"/>
<organism evidence="2">
    <name type="scientific">freshwater metagenome</name>
    <dbReference type="NCBI Taxonomy" id="449393"/>
    <lineage>
        <taxon>unclassified sequences</taxon>
        <taxon>metagenomes</taxon>
        <taxon>ecological metagenomes</taxon>
    </lineage>
</organism>
<reference evidence="2" key="1">
    <citation type="submission" date="2020-05" db="EMBL/GenBank/DDBJ databases">
        <authorList>
            <person name="Chiriac C."/>
            <person name="Salcher M."/>
            <person name="Ghai R."/>
            <person name="Kavagutti S V."/>
        </authorList>
    </citation>
    <scope>NUCLEOTIDE SEQUENCE</scope>
</reference>
<dbReference type="EMBL" id="CAFBLN010000011">
    <property type="protein sequence ID" value="CAB4864078.1"/>
    <property type="molecule type" value="Genomic_DNA"/>
</dbReference>